<evidence type="ECO:0000256" key="2">
    <source>
        <dbReference type="ARBA" id="ARBA00022679"/>
    </source>
</evidence>
<dbReference type="PANTHER" id="PTHR34136:SF1">
    <property type="entry name" value="UDP-N-ACETYL-D-MANNOSAMINURONIC ACID TRANSFERASE"/>
    <property type="match status" value="1"/>
</dbReference>
<keyword evidence="3" id="KW-0812">Transmembrane</keyword>
<dbReference type="AlphaFoldDB" id="A0A2T4YUF1"/>
<name>A0A2T4YUF1_9SPHN</name>
<reference evidence="4 5" key="1">
    <citation type="submission" date="2018-04" db="EMBL/GenBank/DDBJ databases">
        <title>Genomic Encyclopedia of Type Strains, Phase III (KMG-III): the genomes of soil and plant-associated and newly described type strains.</title>
        <authorList>
            <person name="Whitman W."/>
        </authorList>
    </citation>
    <scope>NUCLEOTIDE SEQUENCE [LARGE SCALE GENOMIC DNA]</scope>
    <source>
        <strain evidence="4 5">NW12</strain>
    </source>
</reference>
<dbReference type="NCBIfam" id="TIGR00696">
    <property type="entry name" value="wecG_tagA_cpsF"/>
    <property type="match status" value="1"/>
</dbReference>
<dbReference type="Proteomes" id="UP000240996">
    <property type="component" value="Unassembled WGS sequence"/>
</dbReference>
<organism evidence="4 5">
    <name type="scientific">Sphingomonas aerolata</name>
    <dbReference type="NCBI Taxonomy" id="185951"/>
    <lineage>
        <taxon>Bacteria</taxon>
        <taxon>Pseudomonadati</taxon>
        <taxon>Pseudomonadota</taxon>
        <taxon>Alphaproteobacteria</taxon>
        <taxon>Sphingomonadales</taxon>
        <taxon>Sphingomonadaceae</taxon>
        <taxon>Sphingomonas</taxon>
    </lineage>
</organism>
<keyword evidence="2" id="KW-0808">Transferase</keyword>
<sequence>MMEIRRIGHIDVVATDVPGAVAQVVSAVEGDGPAIFGFCNAHSVNLARADPAFVTATRAGVFFNDGSGVDIASRLLYGTRFPANLNGTDLTPAVLAALPAGTGVFLLGSPPGVAQKAAAILAERFPNIRIAGSHHGFFSADEAPALSERIRASGARLVLAGMGQPRQEKWAAANAGAVGAVILCIGAFLDFTAGQFVRAPLWMQRAGIEWTFRLLQEPRRMASRYLVGNATFLAATLGQRMKR</sequence>
<dbReference type="CDD" id="cd06533">
    <property type="entry name" value="Glyco_transf_WecG_TagA"/>
    <property type="match status" value="1"/>
</dbReference>
<keyword evidence="5" id="KW-1185">Reference proteome</keyword>
<evidence type="ECO:0000313" key="4">
    <source>
        <dbReference type="EMBL" id="PTM47429.1"/>
    </source>
</evidence>
<dbReference type="GO" id="GO:0016758">
    <property type="term" value="F:hexosyltransferase activity"/>
    <property type="evidence" value="ECO:0007669"/>
    <property type="project" value="TreeGrafter"/>
</dbReference>
<protein>
    <submittedName>
        <fullName evidence="4">Exopolysaccharide biosynthesis WecB/TagA/CpsF family protein</fullName>
    </submittedName>
</protein>
<keyword evidence="1" id="KW-0328">Glycosyltransferase</keyword>
<keyword evidence="3" id="KW-0472">Membrane</keyword>
<keyword evidence="3" id="KW-1133">Transmembrane helix</keyword>
<feature type="transmembrane region" description="Helical" evidence="3">
    <location>
        <begin position="170"/>
        <end position="189"/>
    </location>
</feature>
<accession>A0A2T4YUF1</accession>
<evidence type="ECO:0000313" key="5">
    <source>
        <dbReference type="Proteomes" id="UP000240996"/>
    </source>
</evidence>
<proteinExistence type="predicted"/>
<evidence type="ECO:0000256" key="1">
    <source>
        <dbReference type="ARBA" id="ARBA00022676"/>
    </source>
</evidence>
<dbReference type="EMBL" id="PZZN01000001">
    <property type="protein sequence ID" value="PTM47429.1"/>
    <property type="molecule type" value="Genomic_DNA"/>
</dbReference>
<dbReference type="Pfam" id="PF03808">
    <property type="entry name" value="Glyco_tran_WecG"/>
    <property type="match status" value="1"/>
</dbReference>
<dbReference type="PANTHER" id="PTHR34136">
    <property type="match status" value="1"/>
</dbReference>
<dbReference type="RefSeq" id="WP_353451199.1">
    <property type="nucleotide sequence ID" value="NZ_JAPZPT010000002.1"/>
</dbReference>
<evidence type="ECO:0000256" key="3">
    <source>
        <dbReference type="SAM" id="Phobius"/>
    </source>
</evidence>
<gene>
    <name evidence="4" type="ORF">C8J24_0826</name>
</gene>
<comment type="caution">
    <text evidence="4">The sequence shown here is derived from an EMBL/GenBank/DDBJ whole genome shotgun (WGS) entry which is preliminary data.</text>
</comment>
<dbReference type="InterPro" id="IPR004629">
    <property type="entry name" value="WecG_TagA_CpsF"/>
</dbReference>